<dbReference type="OrthoDB" id="9030204at2759"/>
<dbReference type="Proteomes" id="UP000054538">
    <property type="component" value="Unassembled WGS sequence"/>
</dbReference>
<evidence type="ECO:0000256" key="1">
    <source>
        <dbReference type="ARBA" id="ARBA00010365"/>
    </source>
</evidence>
<feature type="domain" description="Opioid growth factor receptor (OGFr) conserved" evidence="2">
    <location>
        <begin position="30"/>
        <end position="216"/>
    </location>
</feature>
<comment type="similarity">
    <text evidence="1">Belongs to the opioid growth factor receptor family.</text>
</comment>
<dbReference type="InterPro" id="IPR039574">
    <property type="entry name" value="OGFr"/>
</dbReference>
<sequence length="253" mass="29619">MSTKGQRALPRDVQAFLANYLAAPRSDQETESSVNYFFYLNRLRCQPYDLLIEEVLSRWYGDYQELESNHGYIQWLFPIQEDGMNCEAYRLLPHEIEAMRSNDEIIGRLIKSYHMMLDFYGMRLVTDTGLLGRALLPSDYSSRYKNILRAPHNNLRITRILKCLSELGLERFNAGFLLHVLNEQSENNKLNSVLLRDSMDRWWANCIRDVHEREWVGRAIANVRAGGVFTRQLYENAMMIRQSSGRFPDHTAV</sequence>
<dbReference type="AlphaFoldDB" id="A0A0D0DD20"/>
<reference evidence="4" key="2">
    <citation type="submission" date="2015-01" db="EMBL/GenBank/DDBJ databases">
        <title>Evolutionary Origins and Diversification of the Mycorrhizal Mutualists.</title>
        <authorList>
            <consortium name="DOE Joint Genome Institute"/>
            <consortium name="Mycorrhizal Genomics Consortium"/>
            <person name="Kohler A."/>
            <person name="Kuo A."/>
            <person name="Nagy L.G."/>
            <person name="Floudas D."/>
            <person name="Copeland A."/>
            <person name="Barry K.W."/>
            <person name="Cichocki N."/>
            <person name="Veneault-Fourrey C."/>
            <person name="LaButti K."/>
            <person name="Lindquist E.A."/>
            <person name="Lipzen A."/>
            <person name="Lundell T."/>
            <person name="Morin E."/>
            <person name="Murat C."/>
            <person name="Riley R."/>
            <person name="Ohm R."/>
            <person name="Sun H."/>
            <person name="Tunlid A."/>
            <person name="Henrissat B."/>
            <person name="Grigoriev I.V."/>
            <person name="Hibbett D.S."/>
            <person name="Martin F."/>
        </authorList>
    </citation>
    <scope>NUCLEOTIDE SEQUENCE [LARGE SCALE GENOMIC DNA]</scope>
    <source>
        <strain evidence="4">Ve08.2h10</strain>
    </source>
</reference>
<dbReference type="GO" id="GO:0016020">
    <property type="term" value="C:membrane"/>
    <property type="evidence" value="ECO:0007669"/>
    <property type="project" value="InterPro"/>
</dbReference>
<dbReference type="InterPro" id="IPR006757">
    <property type="entry name" value="OGF_rcpt"/>
</dbReference>
<gene>
    <name evidence="3" type="ORF">PAXRUDRAFT_827279</name>
</gene>
<proteinExistence type="inferred from homology"/>
<name>A0A0D0DD20_9AGAM</name>
<organism evidence="3 4">
    <name type="scientific">Paxillus rubicundulus Ve08.2h10</name>
    <dbReference type="NCBI Taxonomy" id="930991"/>
    <lineage>
        <taxon>Eukaryota</taxon>
        <taxon>Fungi</taxon>
        <taxon>Dikarya</taxon>
        <taxon>Basidiomycota</taxon>
        <taxon>Agaricomycotina</taxon>
        <taxon>Agaricomycetes</taxon>
        <taxon>Agaricomycetidae</taxon>
        <taxon>Boletales</taxon>
        <taxon>Paxilineae</taxon>
        <taxon>Paxillaceae</taxon>
        <taxon>Paxillus</taxon>
    </lineage>
</organism>
<dbReference type="HOGENOM" id="CLU_032134_2_0_1"/>
<dbReference type="PANTHER" id="PTHR14015:SF2">
    <property type="entry name" value="OPIOID GROWTH FACTOR RECEPTOR (OGFR) CONSERVED DOMAIN-CONTAINING PROTEIN"/>
    <property type="match status" value="1"/>
</dbReference>
<keyword evidence="4" id="KW-1185">Reference proteome</keyword>
<reference evidence="3 4" key="1">
    <citation type="submission" date="2014-04" db="EMBL/GenBank/DDBJ databases">
        <authorList>
            <consortium name="DOE Joint Genome Institute"/>
            <person name="Kuo A."/>
            <person name="Kohler A."/>
            <person name="Jargeat P."/>
            <person name="Nagy L.G."/>
            <person name="Floudas D."/>
            <person name="Copeland A."/>
            <person name="Barry K.W."/>
            <person name="Cichocki N."/>
            <person name="Veneault-Fourrey C."/>
            <person name="LaButti K."/>
            <person name="Lindquist E.A."/>
            <person name="Lipzen A."/>
            <person name="Lundell T."/>
            <person name="Morin E."/>
            <person name="Murat C."/>
            <person name="Sun H."/>
            <person name="Tunlid A."/>
            <person name="Henrissat B."/>
            <person name="Grigoriev I.V."/>
            <person name="Hibbett D.S."/>
            <person name="Martin F."/>
            <person name="Nordberg H.P."/>
            <person name="Cantor M.N."/>
            <person name="Hua S.X."/>
        </authorList>
    </citation>
    <scope>NUCLEOTIDE SEQUENCE [LARGE SCALE GENOMIC DNA]</scope>
    <source>
        <strain evidence="3 4">Ve08.2h10</strain>
    </source>
</reference>
<evidence type="ECO:0000313" key="3">
    <source>
        <dbReference type="EMBL" id="KIK95162.1"/>
    </source>
</evidence>
<dbReference type="GO" id="GO:0140625">
    <property type="term" value="F:opioid growth factor receptor activity"/>
    <property type="evidence" value="ECO:0007669"/>
    <property type="project" value="InterPro"/>
</dbReference>
<evidence type="ECO:0000259" key="2">
    <source>
        <dbReference type="Pfam" id="PF04664"/>
    </source>
</evidence>
<protein>
    <recommendedName>
        <fullName evidence="2">Opioid growth factor receptor (OGFr) conserved domain-containing protein</fullName>
    </recommendedName>
</protein>
<dbReference type="Pfam" id="PF04664">
    <property type="entry name" value="OGFr_N"/>
    <property type="match status" value="1"/>
</dbReference>
<dbReference type="PANTHER" id="PTHR14015">
    <property type="entry name" value="OPIOID GROWTH FACTOR RECEPTOR OGFR ZETA-TYPE OPIOID RECEPTOR"/>
    <property type="match status" value="1"/>
</dbReference>
<dbReference type="InParanoid" id="A0A0D0DD20"/>
<evidence type="ECO:0000313" key="4">
    <source>
        <dbReference type="Proteomes" id="UP000054538"/>
    </source>
</evidence>
<accession>A0A0D0DD20</accession>
<dbReference type="EMBL" id="KN825060">
    <property type="protein sequence ID" value="KIK95162.1"/>
    <property type="molecule type" value="Genomic_DNA"/>
</dbReference>